<accession>A0A087T7C9</accession>
<evidence type="ECO:0000313" key="2">
    <source>
        <dbReference type="Proteomes" id="UP000054359"/>
    </source>
</evidence>
<proteinExistence type="predicted"/>
<evidence type="ECO:0000313" key="1">
    <source>
        <dbReference type="EMBL" id="KFM61018.1"/>
    </source>
</evidence>
<dbReference type="AlphaFoldDB" id="A0A087T7C9"/>
<keyword evidence="2" id="KW-1185">Reference proteome</keyword>
<name>A0A087T7C9_STEMI</name>
<sequence>MPLYLPFQNLVLLDNEALIHQNDLSRNCMILVY</sequence>
<dbReference type="EMBL" id="KK113779">
    <property type="protein sequence ID" value="KFM61018.1"/>
    <property type="molecule type" value="Genomic_DNA"/>
</dbReference>
<reference evidence="1 2" key="1">
    <citation type="submission" date="2013-11" db="EMBL/GenBank/DDBJ databases">
        <title>Genome sequencing of Stegodyphus mimosarum.</title>
        <authorList>
            <person name="Bechsgaard J."/>
        </authorList>
    </citation>
    <scope>NUCLEOTIDE SEQUENCE [LARGE SCALE GENOMIC DNA]</scope>
</reference>
<organism evidence="1 2">
    <name type="scientific">Stegodyphus mimosarum</name>
    <name type="common">African social velvet spider</name>
    <dbReference type="NCBI Taxonomy" id="407821"/>
    <lineage>
        <taxon>Eukaryota</taxon>
        <taxon>Metazoa</taxon>
        <taxon>Ecdysozoa</taxon>
        <taxon>Arthropoda</taxon>
        <taxon>Chelicerata</taxon>
        <taxon>Arachnida</taxon>
        <taxon>Araneae</taxon>
        <taxon>Araneomorphae</taxon>
        <taxon>Entelegynae</taxon>
        <taxon>Eresoidea</taxon>
        <taxon>Eresidae</taxon>
        <taxon>Stegodyphus</taxon>
    </lineage>
</organism>
<feature type="non-terminal residue" evidence="1">
    <location>
        <position position="33"/>
    </location>
</feature>
<gene>
    <name evidence="1" type="ORF">X975_14179</name>
</gene>
<protein>
    <submittedName>
        <fullName evidence="1">Uncharacterized protein</fullName>
    </submittedName>
</protein>
<dbReference type="Proteomes" id="UP000054359">
    <property type="component" value="Unassembled WGS sequence"/>
</dbReference>